<dbReference type="Proteomes" id="UP001159363">
    <property type="component" value="Chromosome 14"/>
</dbReference>
<evidence type="ECO:0000313" key="2">
    <source>
        <dbReference type="Proteomes" id="UP001159363"/>
    </source>
</evidence>
<keyword evidence="2" id="KW-1185">Reference proteome</keyword>
<reference evidence="1 2" key="1">
    <citation type="submission" date="2023-02" db="EMBL/GenBank/DDBJ databases">
        <title>LHISI_Scaffold_Assembly.</title>
        <authorList>
            <person name="Stuart O.P."/>
            <person name="Cleave R."/>
            <person name="Magrath M.J.L."/>
            <person name="Mikheyev A.S."/>
        </authorList>
    </citation>
    <scope>NUCLEOTIDE SEQUENCE [LARGE SCALE GENOMIC DNA]</scope>
    <source>
        <strain evidence="1">Daus_M_001</strain>
        <tissue evidence="1">Leg muscle</tissue>
    </source>
</reference>
<organism evidence="1 2">
    <name type="scientific">Dryococelus australis</name>
    <dbReference type="NCBI Taxonomy" id="614101"/>
    <lineage>
        <taxon>Eukaryota</taxon>
        <taxon>Metazoa</taxon>
        <taxon>Ecdysozoa</taxon>
        <taxon>Arthropoda</taxon>
        <taxon>Hexapoda</taxon>
        <taxon>Insecta</taxon>
        <taxon>Pterygota</taxon>
        <taxon>Neoptera</taxon>
        <taxon>Polyneoptera</taxon>
        <taxon>Phasmatodea</taxon>
        <taxon>Verophasmatodea</taxon>
        <taxon>Anareolatae</taxon>
        <taxon>Phasmatidae</taxon>
        <taxon>Eurycanthinae</taxon>
        <taxon>Dryococelus</taxon>
    </lineage>
</organism>
<name>A0ABQ9GAJ8_9NEOP</name>
<gene>
    <name evidence="1" type="ORF">PR048_031888</name>
</gene>
<protein>
    <submittedName>
        <fullName evidence="1">Uncharacterized protein</fullName>
    </submittedName>
</protein>
<sequence>MTSAQAQPEFHLRRYYLHVADIARDWSVFCRWPLLHSAATTRTFSRLSFDLKLFPQALVRMDRHIPYKQRMARVEQVISERAVVFHVLLSTLLCMFADSWFRLTTTLPNSCVKYLACDIREQLGIFSDLLPDLCVCLHNSALSRQT</sequence>
<proteinExistence type="predicted"/>
<accession>A0ABQ9GAJ8</accession>
<comment type="caution">
    <text evidence="1">The sequence shown here is derived from an EMBL/GenBank/DDBJ whole genome shotgun (WGS) entry which is preliminary data.</text>
</comment>
<evidence type="ECO:0000313" key="1">
    <source>
        <dbReference type="EMBL" id="KAJ8868079.1"/>
    </source>
</evidence>
<dbReference type="EMBL" id="JARBHB010000015">
    <property type="protein sequence ID" value="KAJ8868079.1"/>
    <property type="molecule type" value="Genomic_DNA"/>
</dbReference>